<feature type="transmembrane region" description="Helical" evidence="6">
    <location>
        <begin position="12"/>
        <end position="33"/>
    </location>
</feature>
<dbReference type="GeneID" id="24846717"/>
<dbReference type="InterPro" id="IPR050833">
    <property type="entry name" value="Poly_Biosynth_Transport"/>
</dbReference>
<comment type="subcellular location">
    <subcellularLocation>
        <location evidence="1">Cell membrane</location>
        <topology evidence="1">Multi-pass membrane protein</topology>
    </subcellularLocation>
</comment>
<feature type="transmembrane region" description="Helical" evidence="6">
    <location>
        <begin position="53"/>
        <end position="70"/>
    </location>
</feature>
<evidence type="ECO:0000313" key="7">
    <source>
        <dbReference type="EMBL" id="AKB59846.1"/>
    </source>
</evidence>
<gene>
    <name evidence="7" type="ORF">MSBR2_3330</name>
</gene>
<evidence type="ECO:0000256" key="2">
    <source>
        <dbReference type="ARBA" id="ARBA00022475"/>
    </source>
</evidence>
<dbReference type="Proteomes" id="UP000033079">
    <property type="component" value="Chromosome"/>
</dbReference>
<dbReference type="CDD" id="cd13128">
    <property type="entry name" value="MATE_Wzx_like"/>
    <property type="match status" value="1"/>
</dbReference>
<proteinExistence type="predicted"/>
<protein>
    <submittedName>
        <fullName evidence="7">Membrane protein involved in the export of O-antigen, teichoic acid lipoteichoic acids</fullName>
    </submittedName>
</protein>
<accession>A0A0E3LRD8</accession>
<organism evidence="7 8">
    <name type="scientific">Methanosarcina barkeri 227</name>
    <dbReference type="NCBI Taxonomy" id="1434106"/>
    <lineage>
        <taxon>Archaea</taxon>
        <taxon>Methanobacteriati</taxon>
        <taxon>Methanobacteriota</taxon>
        <taxon>Stenosarchaea group</taxon>
        <taxon>Methanomicrobia</taxon>
        <taxon>Methanosarcinales</taxon>
        <taxon>Methanosarcinaceae</taxon>
        <taxon>Methanosarcina</taxon>
    </lineage>
</organism>
<dbReference type="PATRIC" id="fig|1434106.5.peg.4215"/>
<evidence type="ECO:0000313" key="8">
    <source>
        <dbReference type="Proteomes" id="UP000033079"/>
    </source>
</evidence>
<keyword evidence="3 6" id="KW-0812">Transmembrane</keyword>
<feature type="transmembrane region" description="Helical" evidence="6">
    <location>
        <begin position="120"/>
        <end position="142"/>
    </location>
</feature>
<dbReference type="KEGG" id="mbar:MSBR2_3330"/>
<feature type="transmembrane region" description="Helical" evidence="6">
    <location>
        <begin position="422"/>
        <end position="441"/>
    </location>
</feature>
<sequence length="489" mass="54767">MVSYQKFAKDVGFIGAVQVLTSLGTFFLLPIITKTLGTYDYGLWAQINTTVSLISPLALMGLSMGFVRFLSSETEIKIIREAVYSILFFVTISGLLASFLLYTFAEPLATFGFKDPHATYFIQAGSLLILLSVIESISLFYFRVFRQIQTFSYLTLFETFGKLFFILFLLKMGYGLLGVIAATLVVQGFIFLISLLMIISQIGFVIPRFTYIKEYLHFSLPLTPNSLVRWITESSDRYMVTYFLGLGSVGVYSAACSIGSLIQLFVSSLQLILLPELSKLFDENKMDEVRICMSHSLRYFLLFSIPAVFGLSALAKPLLGILTTDDFLSGWVVIPIIAFSGLLAGIFQIFVNTMLLIKQTKTSTYINIVAAVSNVLINLLLIPSIGIVGASLSTLFSYFLMAVLCMHISLKHFKLDFYLHDIAKSVLSSTVMYFFVSYFAISSIIELFEIAGMGVLIYLVMMFLVGGFTDRELSLIQRYVFRVKSEVKQ</sequence>
<feature type="transmembrane region" description="Helical" evidence="6">
    <location>
        <begin position="82"/>
        <end position="105"/>
    </location>
</feature>
<evidence type="ECO:0000256" key="3">
    <source>
        <dbReference type="ARBA" id="ARBA00022692"/>
    </source>
</evidence>
<dbReference type="PANTHER" id="PTHR30250">
    <property type="entry name" value="PST FAMILY PREDICTED COLANIC ACID TRANSPORTER"/>
    <property type="match status" value="1"/>
</dbReference>
<feature type="transmembrane region" description="Helical" evidence="6">
    <location>
        <begin position="363"/>
        <end position="381"/>
    </location>
</feature>
<name>A0A0E3LRD8_METBA</name>
<feature type="transmembrane region" description="Helical" evidence="6">
    <location>
        <begin position="387"/>
        <end position="410"/>
    </location>
</feature>
<dbReference type="EMBL" id="CP009530">
    <property type="protein sequence ID" value="AKB59846.1"/>
    <property type="molecule type" value="Genomic_DNA"/>
</dbReference>
<evidence type="ECO:0000256" key="1">
    <source>
        <dbReference type="ARBA" id="ARBA00004651"/>
    </source>
</evidence>
<feature type="transmembrane region" description="Helical" evidence="6">
    <location>
        <begin position="447"/>
        <end position="468"/>
    </location>
</feature>
<evidence type="ECO:0000256" key="6">
    <source>
        <dbReference type="SAM" id="Phobius"/>
    </source>
</evidence>
<dbReference type="AlphaFoldDB" id="A0A0E3LRD8"/>
<dbReference type="HOGENOM" id="CLU_022017_7_3_2"/>
<evidence type="ECO:0000256" key="5">
    <source>
        <dbReference type="ARBA" id="ARBA00023136"/>
    </source>
</evidence>
<keyword evidence="4 6" id="KW-1133">Transmembrane helix</keyword>
<keyword evidence="5 6" id="KW-0472">Membrane</keyword>
<feature type="transmembrane region" description="Helical" evidence="6">
    <location>
        <begin position="328"/>
        <end position="351"/>
    </location>
</feature>
<feature type="transmembrane region" description="Helical" evidence="6">
    <location>
        <begin position="299"/>
        <end position="322"/>
    </location>
</feature>
<dbReference type="PANTHER" id="PTHR30250:SF11">
    <property type="entry name" value="O-ANTIGEN TRANSPORTER-RELATED"/>
    <property type="match status" value="1"/>
</dbReference>
<keyword evidence="2" id="KW-1003">Cell membrane</keyword>
<evidence type="ECO:0000256" key="4">
    <source>
        <dbReference type="ARBA" id="ARBA00022989"/>
    </source>
</evidence>
<dbReference type="GO" id="GO:0005886">
    <property type="term" value="C:plasma membrane"/>
    <property type="evidence" value="ECO:0007669"/>
    <property type="project" value="UniProtKB-SubCell"/>
</dbReference>
<reference evidence="7 8" key="1">
    <citation type="submission" date="2014-07" db="EMBL/GenBank/DDBJ databases">
        <title>Methanogenic archaea and the global carbon cycle.</title>
        <authorList>
            <person name="Henriksen J.R."/>
            <person name="Luke J."/>
            <person name="Reinhart S."/>
            <person name="Benedict M.N."/>
            <person name="Youngblut N.D."/>
            <person name="Metcalf M.E."/>
            <person name="Whitaker R.J."/>
            <person name="Metcalf W.W."/>
        </authorList>
    </citation>
    <scope>NUCLEOTIDE SEQUENCE [LARGE SCALE GENOMIC DNA]</scope>
    <source>
        <strain evidence="7 8">227</strain>
    </source>
</reference>
<dbReference type="Pfam" id="PF13440">
    <property type="entry name" value="Polysacc_synt_3"/>
    <property type="match status" value="1"/>
</dbReference>
<dbReference type="RefSeq" id="WP_048122398.1">
    <property type="nucleotide sequence ID" value="NZ_CP009530.1"/>
</dbReference>